<gene>
    <name evidence="2" type="ORF">A6K24_16410</name>
</gene>
<keyword evidence="3" id="KW-1185">Reference proteome</keyword>
<dbReference type="AlphaFoldDB" id="A0A179T535"/>
<dbReference type="Pfam" id="PF17329">
    <property type="entry name" value="DUF5367"/>
    <property type="match status" value="1"/>
</dbReference>
<dbReference type="RefSeq" id="WP_066327874.1">
    <property type="nucleotide sequence ID" value="NZ_LWSG01000004.1"/>
</dbReference>
<evidence type="ECO:0000313" key="3">
    <source>
        <dbReference type="Proteomes" id="UP000078534"/>
    </source>
</evidence>
<sequence length="124" mass="14428">MFFLLWGLLVWLGATLIFRFGGQFFFLHEQPMLMIMSYILVVPLILVLTLPIYKWKKVTASQRIKAAIFIALPGMLIDSIVLIYFQDIFTNLSPNTDKFFASWLLWAYSLILLSGFISNRNELE</sequence>
<evidence type="ECO:0000313" key="2">
    <source>
        <dbReference type="EMBL" id="OAS88289.1"/>
    </source>
</evidence>
<proteinExistence type="predicted"/>
<keyword evidence="1" id="KW-1133">Transmembrane helix</keyword>
<keyword evidence="1" id="KW-0812">Transmembrane</keyword>
<evidence type="ECO:0008006" key="4">
    <source>
        <dbReference type="Google" id="ProtNLM"/>
    </source>
</evidence>
<reference evidence="3" key="1">
    <citation type="submission" date="2016-04" db="EMBL/GenBank/DDBJ databases">
        <authorList>
            <person name="Lyu Z."/>
            <person name="Lyu W."/>
        </authorList>
    </citation>
    <scope>NUCLEOTIDE SEQUENCE [LARGE SCALE GENOMIC DNA]</scope>
    <source>
        <strain evidence="3">C44</strain>
    </source>
</reference>
<feature type="transmembrane region" description="Helical" evidence="1">
    <location>
        <begin position="35"/>
        <end position="54"/>
    </location>
</feature>
<keyword evidence="1" id="KW-0472">Membrane</keyword>
<dbReference type="OrthoDB" id="8479580at2"/>
<name>A0A179T535_9BACI</name>
<dbReference type="InterPro" id="IPR020509">
    <property type="entry name" value="Uncharacterised_YnzE"/>
</dbReference>
<protein>
    <recommendedName>
        <fullName evidence="4">DUF5367 domain-containing protein</fullName>
    </recommendedName>
</protein>
<feature type="transmembrane region" description="Helical" evidence="1">
    <location>
        <begin position="66"/>
        <end position="85"/>
    </location>
</feature>
<dbReference type="STRING" id="152268.A6K24_16410"/>
<accession>A0A179T535</accession>
<dbReference type="Proteomes" id="UP000078534">
    <property type="component" value="Unassembled WGS sequence"/>
</dbReference>
<comment type="caution">
    <text evidence="2">The sequence shown here is derived from an EMBL/GenBank/DDBJ whole genome shotgun (WGS) entry which is preliminary data.</text>
</comment>
<evidence type="ECO:0000256" key="1">
    <source>
        <dbReference type="SAM" id="Phobius"/>
    </source>
</evidence>
<dbReference type="EMBL" id="LWSG01000004">
    <property type="protein sequence ID" value="OAS88289.1"/>
    <property type="molecule type" value="Genomic_DNA"/>
</dbReference>
<organism evidence="2 3">
    <name type="scientific">Metabacillus litoralis</name>
    <dbReference type="NCBI Taxonomy" id="152268"/>
    <lineage>
        <taxon>Bacteria</taxon>
        <taxon>Bacillati</taxon>
        <taxon>Bacillota</taxon>
        <taxon>Bacilli</taxon>
        <taxon>Bacillales</taxon>
        <taxon>Bacillaceae</taxon>
        <taxon>Metabacillus</taxon>
    </lineage>
</organism>
<feature type="transmembrane region" description="Helical" evidence="1">
    <location>
        <begin position="100"/>
        <end position="118"/>
    </location>
</feature>